<evidence type="ECO:0000256" key="4">
    <source>
        <dbReference type="ARBA" id="ARBA00022989"/>
    </source>
</evidence>
<dbReference type="EMBL" id="JAMQAY010000007">
    <property type="protein sequence ID" value="MCM2402963.1"/>
    <property type="molecule type" value="Genomic_DNA"/>
</dbReference>
<dbReference type="SUPFAM" id="SSF140478">
    <property type="entry name" value="LemA-like"/>
    <property type="match status" value="1"/>
</dbReference>
<name>A0ABT0VB11_9HYPH</name>
<comment type="subcellular location">
    <subcellularLocation>
        <location evidence="1">Membrane</location>
        <topology evidence="1">Single-pass membrane protein</topology>
    </subcellularLocation>
</comment>
<gene>
    <name evidence="6" type="ORF">NBH20_17485</name>
</gene>
<dbReference type="PANTHER" id="PTHR34478">
    <property type="entry name" value="PROTEIN LEMA"/>
    <property type="match status" value="1"/>
</dbReference>
<dbReference type="Gene3D" id="1.20.1440.20">
    <property type="entry name" value="LemA-like domain"/>
    <property type="match status" value="1"/>
</dbReference>
<keyword evidence="5" id="KW-0472">Membrane</keyword>
<organism evidence="6 7">
    <name type="scientific">Ciceribacter sichuanensis</name>
    <dbReference type="NCBI Taxonomy" id="2949647"/>
    <lineage>
        <taxon>Bacteria</taxon>
        <taxon>Pseudomonadati</taxon>
        <taxon>Pseudomonadota</taxon>
        <taxon>Alphaproteobacteria</taxon>
        <taxon>Hyphomicrobiales</taxon>
        <taxon>Rhizobiaceae</taxon>
        <taxon>Ciceribacter</taxon>
    </lineage>
</organism>
<keyword evidence="4" id="KW-1133">Transmembrane helix</keyword>
<dbReference type="InterPro" id="IPR007156">
    <property type="entry name" value="MamQ_LemA"/>
</dbReference>
<evidence type="ECO:0000313" key="6">
    <source>
        <dbReference type="EMBL" id="MCM2402963.1"/>
    </source>
</evidence>
<proteinExistence type="inferred from homology"/>
<keyword evidence="7" id="KW-1185">Reference proteome</keyword>
<evidence type="ECO:0000256" key="2">
    <source>
        <dbReference type="ARBA" id="ARBA00008854"/>
    </source>
</evidence>
<accession>A0ABT0VB11</accession>
<dbReference type="Pfam" id="PF04011">
    <property type="entry name" value="LemA"/>
    <property type="match status" value="1"/>
</dbReference>
<dbReference type="PANTHER" id="PTHR34478:SF2">
    <property type="entry name" value="MEMBRANE PROTEIN"/>
    <property type="match status" value="1"/>
</dbReference>
<evidence type="ECO:0000256" key="5">
    <source>
        <dbReference type="ARBA" id="ARBA00023136"/>
    </source>
</evidence>
<sequence length="183" mass="20152">MFTILVILAAVALYVVYVYNGLVKSRQMTEEAWSGIDVQLKRRADLIPNLIETVKGYAAHEKGTLEEVVELRNRAQAVPSGDVAGRAQAEGLLGQALGRVIALAEAYPDLKANQNFLELQKSLETIEGEIQMSRRYYNGAARDLNVKVDSFPSNLVARNFGFGKAGYFEIANEADRAVPSVKF</sequence>
<evidence type="ECO:0000313" key="7">
    <source>
        <dbReference type="Proteomes" id="UP001155079"/>
    </source>
</evidence>
<keyword evidence="3" id="KW-0812">Transmembrane</keyword>
<evidence type="ECO:0000256" key="3">
    <source>
        <dbReference type="ARBA" id="ARBA00022692"/>
    </source>
</evidence>
<dbReference type="Proteomes" id="UP001155079">
    <property type="component" value="Unassembled WGS sequence"/>
</dbReference>
<comment type="similarity">
    <text evidence="2">Belongs to the LemA family.</text>
</comment>
<comment type="caution">
    <text evidence="6">The sequence shown here is derived from an EMBL/GenBank/DDBJ whole genome shotgun (WGS) entry which is preliminary data.</text>
</comment>
<dbReference type="RefSeq" id="WP_250946011.1">
    <property type="nucleotide sequence ID" value="NZ_JAMQAY010000007.1"/>
</dbReference>
<protein>
    <submittedName>
        <fullName evidence="6">LemA family protein</fullName>
    </submittedName>
</protein>
<reference evidence="6 7" key="1">
    <citation type="submission" date="2022-06" db="EMBL/GenBank/DDBJ databases">
        <authorList>
            <person name="Sun Q."/>
        </authorList>
    </citation>
    <scope>NUCLEOTIDE SEQUENCE [LARGE SCALE GENOMIC DNA]</scope>
    <source>
        <strain evidence="6 7">S153</strain>
    </source>
</reference>
<dbReference type="InterPro" id="IPR023353">
    <property type="entry name" value="LemA-like_dom_sf"/>
</dbReference>
<evidence type="ECO:0000256" key="1">
    <source>
        <dbReference type="ARBA" id="ARBA00004167"/>
    </source>
</evidence>